<dbReference type="EMBL" id="JAATWB010000008">
    <property type="protein sequence ID" value="NJA89813.1"/>
    <property type="molecule type" value="Genomic_DNA"/>
</dbReference>
<keyword evidence="3" id="KW-1185">Reference proteome</keyword>
<proteinExistence type="predicted"/>
<dbReference type="SMART" id="SM00471">
    <property type="entry name" value="HDc"/>
    <property type="match status" value="1"/>
</dbReference>
<comment type="caution">
    <text evidence="2">The sequence shown here is derived from an EMBL/GenBank/DDBJ whole genome shotgun (WGS) entry which is preliminary data.</text>
</comment>
<reference evidence="3" key="1">
    <citation type="submission" date="2020-03" db="EMBL/GenBank/DDBJ databases">
        <title>Whole-genome sequence of the purple nonsulfur bacterium Rhodocyclus tenuis DSM112.</title>
        <authorList>
            <person name="Kyndt J.A."/>
            <person name="Meyer T.E."/>
        </authorList>
    </citation>
    <scope>NUCLEOTIDE SEQUENCE [LARGE SCALE GENOMIC DNA]</scope>
    <source>
        <strain evidence="3">DSM 112</strain>
    </source>
</reference>
<dbReference type="RefSeq" id="WP_167682373.1">
    <property type="nucleotide sequence ID" value="NZ_JAATWB010000008.1"/>
</dbReference>
<evidence type="ECO:0000313" key="2">
    <source>
        <dbReference type="EMBL" id="NJA89813.1"/>
    </source>
</evidence>
<accession>A0ABX0WLI7</accession>
<dbReference type="Gene3D" id="1.10.3210.10">
    <property type="entry name" value="Hypothetical protein af1432"/>
    <property type="match status" value="1"/>
</dbReference>
<evidence type="ECO:0000313" key="3">
    <source>
        <dbReference type="Proteomes" id="UP000720344"/>
    </source>
</evidence>
<gene>
    <name evidence="2" type="ORF">HCX48_11345</name>
</gene>
<evidence type="ECO:0000259" key="1">
    <source>
        <dbReference type="SMART" id="SM00471"/>
    </source>
</evidence>
<dbReference type="InterPro" id="IPR006674">
    <property type="entry name" value="HD_domain"/>
</dbReference>
<feature type="domain" description="HD/PDEase" evidence="1">
    <location>
        <begin position="169"/>
        <end position="306"/>
    </location>
</feature>
<name>A0ABX0WLI7_9RHOO</name>
<dbReference type="SUPFAM" id="SSF109604">
    <property type="entry name" value="HD-domain/PDEase-like"/>
    <property type="match status" value="1"/>
</dbReference>
<dbReference type="Proteomes" id="UP000720344">
    <property type="component" value="Unassembled WGS sequence"/>
</dbReference>
<dbReference type="InterPro" id="IPR003607">
    <property type="entry name" value="HD/PDEase_dom"/>
</dbReference>
<organism evidence="2 3">
    <name type="scientific">Rhodocyclus gracilis</name>
    <dbReference type="NCBI Taxonomy" id="2929842"/>
    <lineage>
        <taxon>Bacteria</taxon>
        <taxon>Pseudomonadati</taxon>
        <taxon>Pseudomonadota</taxon>
        <taxon>Betaproteobacteria</taxon>
        <taxon>Rhodocyclales</taxon>
        <taxon>Rhodocyclaceae</taxon>
        <taxon>Rhodocyclus</taxon>
    </lineage>
</organism>
<dbReference type="Pfam" id="PF01966">
    <property type="entry name" value="HD"/>
    <property type="match status" value="1"/>
</dbReference>
<dbReference type="CDD" id="cd00077">
    <property type="entry name" value="HDc"/>
    <property type="match status" value="1"/>
</dbReference>
<sequence>MVNLLAAAKHDGIFDVLPGDDPVPDKLPPLFRITSIERFPGPNRQVRHRASLFHEKAGLSVEWCSQHVDARLAKGSLVSIRWAGRTQSIGGHVQIARLVLLELPEAEVNLFHLVPYRWVRDRELVARAALQWEGLPRGFRHLFNAIFWDGQRFQRYLVGPSSLENHHNGRNGNFRHSVEVAERALLMAEGQGLAHHAILALGGLIHDAGKADDYRFDYSRQCFTMSDRGALIGHRDTLQQWIAAAMAKHRVILPEVHYLGLIHALTAAKGAPQWLGLREPRSLEATILSMADRLSGEEELYGRLAPVEDGFGRYHPHLRGRPFVSRMVPRMNA</sequence>
<protein>
    <submittedName>
        <fullName evidence="2">HD domain-containing protein</fullName>
    </submittedName>
</protein>